<feature type="domain" description="DUF6250" evidence="1">
    <location>
        <begin position="114"/>
        <end position="270"/>
    </location>
</feature>
<name>A0ABT6YIC6_9BACT</name>
<accession>A0ABT6YIC6</accession>
<evidence type="ECO:0000259" key="1">
    <source>
        <dbReference type="Pfam" id="PF19763"/>
    </source>
</evidence>
<dbReference type="Proteomes" id="UP001236569">
    <property type="component" value="Unassembled WGS sequence"/>
</dbReference>
<reference evidence="2 3" key="1">
    <citation type="submission" date="2023-05" db="EMBL/GenBank/DDBJ databases">
        <title>Novel species of genus Flectobacillus isolated from stream in China.</title>
        <authorList>
            <person name="Lu H."/>
        </authorList>
    </citation>
    <scope>NUCLEOTIDE SEQUENCE [LARGE SCALE GENOMIC DNA]</scope>
    <source>
        <strain evidence="2 3">DC10W</strain>
    </source>
</reference>
<evidence type="ECO:0000313" key="3">
    <source>
        <dbReference type="Proteomes" id="UP001236569"/>
    </source>
</evidence>
<sequence>MNIFIRILLFLGISFYGMTHTKWNSNATNLLYWKDKHIIRAKSIKTYSYQKTQFKPKFQKSTIIRNHKKQLPIVKQRLVLQDDFSRKELGENWVTEWDKANGSSVGIKDEKLWVDTQGGISVWLNQKLPQNVRIECTRNVVVEGKPNDRLSDLNFFWSCQNPKFERKSDGNFATYDSLALYYVGIGGNYNSTTRLRKYDGRGERVLWQEKNDKAHLLTENTVYKIVLEVNKGQVSVLVNGELYFTQKDPNPLGGGYFAIRSTKSRQWIDDIKIYELLD</sequence>
<dbReference type="EMBL" id="JASHID010000002">
    <property type="protein sequence ID" value="MDI9863341.1"/>
    <property type="molecule type" value="Genomic_DNA"/>
</dbReference>
<dbReference type="RefSeq" id="WP_283368645.1">
    <property type="nucleotide sequence ID" value="NZ_JASHID010000002.1"/>
</dbReference>
<keyword evidence="3" id="KW-1185">Reference proteome</keyword>
<gene>
    <name evidence="2" type="ORF">QM480_03325</name>
</gene>
<comment type="caution">
    <text evidence="2">The sequence shown here is derived from an EMBL/GenBank/DDBJ whole genome shotgun (WGS) entry which is preliminary data.</text>
</comment>
<organism evidence="2 3">
    <name type="scientific">Flectobacillus longus</name>
    <dbReference type="NCBI Taxonomy" id="2984207"/>
    <lineage>
        <taxon>Bacteria</taxon>
        <taxon>Pseudomonadati</taxon>
        <taxon>Bacteroidota</taxon>
        <taxon>Cytophagia</taxon>
        <taxon>Cytophagales</taxon>
        <taxon>Flectobacillaceae</taxon>
        <taxon>Flectobacillus</taxon>
    </lineage>
</organism>
<protein>
    <submittedName>
        <fullName evidence="2">DUF6250 domain-containing protein</fullName>
    </submittedName>
</protein>
<evidence type="ECO:0000313" key="2">
    <source>
        <dbReference type="EMBL" id="MDI9863341.1"/>
    </source>
</evidence>
<proteinExistence type="predicted"/>
<dbReference type="Pfam" id="PF19763">
    <property type="entry name" value="DUF6250"/>
    <property type="match status" value="1"/>
</dbReference>
<dbReference type="InterPro" id="IPR046217">
    <property type="entry name" value="DUF6250"/>
</dbReference>
<dbReference type="Gene3D" id="2.60.120.200">
    <property type="match status" value="1"/>
</dbReference>